<organism evidence="2 3">
    <name type="scientific">Hymenobacter volaticus</name>
    <dbReference type="NCBI Taxonomy" id="2932254"/>
    <lineage>
        <taxon>Bacteria</taxon>
        <taxon>Pseudomonadati</taxon>
        <taxon>Bacteroidota</taxon>
        <taxon>Cytophagia</taxon>
        <taxon>Cytophagales</taxon>
        <taxon>Hymenobacteraceae</taxon>
        <taxon>Hymenobacter</taxon>
    </lineage>
</organism>
<evidence type="ECO:0000313" key="2">
    <source>
        <dbReference type="EMBL" id="UOQ68992.1"/>
    </source>
</evidence>
<keyword evidence="1" id="KW-0732">Signal</keyword>
<gene>
    <name evidence="2" type="ORF">MUN86_26160</name>
</gene>
<dbReference type="Proteomes" id="UP000830401">
    <property type="component" value="Plasmid unnamed3"/>
</dbReference>
<sequence>MLLVVVKPVFVSACLLALPLLASSQVPARPPAGTSYRNWPVVVGLQFHTLAMPFSDQKRTLSNPGVSVGTEFRYNRRATLLQAVQAGYYHNRYAGNGLYVAPQLVYRPKFGPLFAELKAG</sequence>
<evidence type="ECO:0000256" key="1">
    <source>
        <dbReference type="SAM" id="SignalP"/>
    </source>
</evidence>
<reference evidence="2" key="1">
    <citation type="submission" date="2022-04" db="EMBL/GenBank/DDBJ databases">
        <title>Hymenobacter sp. isolated from the air.</title>
        <authorList>
            <person name="Won M."/>
            <person name="Lee C.-M."/>
            <person name="Woen H.-Y."/>
            <person name="Kwon S.-W."/>
        </authorList>
    </citation>
    <scope>NUCLEOTIDE SEQUENCE</scope>
    <source>
        <strain evidence="2">5420S-77</strain>
        <plasmid evidence="2">unnamed3</plasmid>
    </source>
</reference>
<dbReference type="EMBL" id="CP095064">
    <property type="protein sequence ID" value="UOQ68992.1"/>
    <property type="molecule type" value="Genomic_DNA"/>
</dbReference>
<feature type="signal peptide" evidence="1">
    <location>
        <begin position="1"/>
        <end position="28"/>
    </location>
</feature>
<keyword evidence="3" id="KW-1185">Reference proteome</keyword>
<feature type="chain" id="PRO_5046132298" description="DUF3575 domain-containing protein" evidence="1">
    <location>
        <begin position="29"/>
        <end position="120"/>
    </location>
</feature>
<geneLocation type="plasmid" evidence="2 3">
    <name>unnamed3</name>
</geneLocation>
<evidence type="ECO:0000313" key="3">
    <source>
        <dbReference type="Proteomes" id="UP000830401"/>
    </source>
</evidence>
<proteinExistence type="predicted"/>
<evidence type="ECO:0008006" key="4">
    <source>
        <dbReference type="Google" id="ProtNLM"/>
    </source>
</evidence>
<name>A0ABY4GE09_9BACT</name>
<protein>
    <recommendedName>
        <fullName evidence="4">DUF3575 domain-containing protein</fullName>
    </recommendedName>
</protein>
<keyword evidence="2" id="KW-0614">Plasmid</keyword>
<dbReference type="RefSeq" id="WP_245126733.1">
    <property type="nucleotide sequence ID" value="NZ_CP095064.1"/>
</dbReference>
<accession>A0ABY4GE09</accession>